<dbReference type="InterPro" id="IPR012946">
    <property type="entry name" value="X8"/>
</dbReference>
<keyword evidence="4" id="KW-0449">Lipoprotein</keyword>
<feature type="chain" id="PRO_5004720365" description="X8 domain-containing protein" evidence="5">
    <location>
        <begin position="24"/>
        <end position="95"/>
    </location>
</feature>
<sequence length="95" mass="10556">MAKAHLCLCFIILLHFFSDWCVAKPATKNEKLLQIINYACSKVDCKIISEGGACYSPNDLFNLASVAMNLYYQAQGRHFSNCDFEGSGIITITDP</sequence>
<feature type="domain" description="X8" evidence="6">
    <location>
        <begin position="19"/>
        <end position="95"/>
    </location>
</feature>
<dbReference type="GO" id="GO:0009506">
    <property type="term" value="C:plasmodesma"/>
    <property type="evidence" value="ECO:0007669"/>
    <property type="project" value="UniProtKB-ARBA"/>
</dbReference>
<dbReference type="PANTHER" id="PTHR31044">
    <property type="entry name" value="BETA-1,3 GLUCANASE"/>
    <property type="match status" value="1"/>
</dbReference>
<accession>V4JZ85</accession>
<dbReference type="STRING" id="72664.V4JZ85"/>
<proteinExistence type="predicted"/>
<dbReference type="Gramene" id="ESQ30855">
    <property type="protein sequence ID" value="ESQ30855"/>
    <property type="gene ID" value="EUTSA_v10012146mg"/>
</dbReference>
<feature type="non-terminal residue" evidence="7">
    <location>
        <position position="95"/>
    </location>
</feature>
<comment type="subcellular location">
    <subcellularLocation>
        <location evidence="1">Cell membrane</location>
        <topology evidence="1">Lipid-anchor</topology>
        <topology evidence="1">GPI-anchor</topology>
    </subcellularLocation>
</comment>
<keyword evidence="2" id="KW-0336">GPI-anchor</keyword>
<name>V4JZ85_EUTSA</name>
<keyword evidence="2" id="KW-0325">Glycoprotein</keyword>
<evidence type="ECO:0000256" key="2">
    <source>
        <dbReference type="ARBA" id="ARBA00022622"/>
    </source>
</evidence>
<feature type="signal peptide" evidence="5">
    <location>
        <begin position="1"/>
        <end position="23"/>
    </location>
</feature>
<dbReference type="Pfam" id="PF07983">
    <property type="entry name" value="X8"/>
    <property type="match status" value="1"/>
</dbReference>
<keyword evidence="8" id="KW-1185">Reference proteome</keyword>
<evidence type="ECO:0000256" key="4">
    <source>
        <dbReference type="ARBA" id="ARBA00023288"/>
    </source>
</evidence>
<evidence type="ECO:0000256" key="5">
    <source>
        <dbReference type="SAM" id="SignalP"/>
    </source>
</evidence>
<keyword evidence="2" id="KW-0472">Membrane</keyword>
<evidence type="ECO:0000313" key="8">
    <source>
        <dbReference type="Proteomes" id="UP000030689"/>
    </source>
</evidence>
<dbReference type="Gene3D" id="1.20.58.1040">
    <property type="match status" value="1"/>
</dbReference>
<evidence type="ECO:0000259" key="6">
    <source>
        <dbReference type="SMART" id="SM00768"/>
    </source>
</evidence>
<evidence type="ECO:0000256" key="3">
    <source>
        <dbReference type="ARBA" id="ARBA00022729"/>
    </source>
</evidence>
<dbReference type="OMA" id="MAKTHIC"/>
<dbReference type="PANTHER" id="PTHR31044:SF96">
    <property type="entry name" value="X8 DOMAIN-CONTAINING PROTEIN"/>
    <property type="match status" value="1"/>
</dbReference>
<evidence type="ECO:0000313" key="7">
    <source>
        <dbReference type="EMBL" id="ESQ30855.1"/>
    </source>
</evidence>
<dbReference type="GO" id="GO:0005886">
    <property type="term" value="C:plasma membrane"/>
    <property type="evidence" value="ECO:0007669"/>
    <property type="project" value="UniProtKB-SubCell"/>
</dbReference>
<dbReference type="GO" id="GO:0098552">
    <property type="term" value="C:side of membrane"/>
    <property type="evidence" value="ECO:0007669"/>
    <property type="project" value="UniProtKB-KW"/>
</dbReference>
<dbReference type="EMBL" id="KI517809">
    <property type="protein sequence ID" value="ESQ30855.1"/>
    <property type="molecule type" value="Genomic_DNA"/>
</dbReference>
<dbReference type="AlphaFoldDB" id="V4JZ85"/>
<gene>
    <name evidence="7" type="ORF">EUTSA_v10012146mg</name>
</gene>
<keyword evidence="3 5" id="KW-0732">Signal</keyword>
<dbReference type="Proteomes" id="UP000030689">
    <property type="component" value="Unassembled WGS sequence"/>
</dbReference>
<organism evidence="7 8">
    <name type="scientific">Eutrema salsugineum</name>
    <name type="common">Saltwater cress</name>
    <name type="synonym">Sisymbrium salsugineum</name>
    <dbReference type="NCBI Taxonomy" id="72664"/>
    <lineage>
        <taxon>Eukaryota</taxon>
        <taxon>Viridiplantae</taxon>
        <taxon>Streptophyta</taxon>
        <taxon>Embryophyta</taxon>
        <taxon>Tracheophyta</taxon>
        <taxon>Spermatophyta</taxon>
        <taxon>Magnoliopsida</taxon>
        <taxon>eudicotyledons</taxon>
        <taxon>Gunneridae</taxon>
        <taxon>Pentapetalae</taxon>
        <taxon>rosids</taxon>
        <taxon>malvids</taxon>
        <taxon>Brassicales</taxon>
        <taxon>Brassicaceae</taxon>
        <taxon>Eutremeae</taxon>
        <taxon>Eutrema</taxon>
    </lineage>
</organism>
<reference evidence="7 8" key="1">
    <citation type="journal article" date="2013" name="Front. Plant Sci.">
        <title>The Reference Genome of the Halophytic Plant Eutrema salsugineum.</title>
        <authorList>
            <person name="Yang R."/>
            <person name="Jarvis D.E."/>
            <person name="Chen H."/>
            <person name="Beilstein M.A."/>
            <person name="Grimwood J."/>
            <person name="Jenkins J."/>
            <person name="Shu S."/>
            <person name="Prochnik S."/>
            <person name="Xin M."/>
            <person name="Ma C."/>
            <person name="Schmutz J."/>
            <person name="Wing R.A."/>
            <person name="Mitchell-Olds T."/>
            <person name="Schumaker K.S."/>
            <person name="Wang X."/>
        </authorList>
    </citation>
    <scope>NUCLEOTIDE SEQUENCE [LARGE SCALE GENOMIC DNA]</scope>
</reference>
<dbReference type="KEGG" id="eus:EUTSA_v10012146mg"/>
<dbReference type="InterPro" id="IPR044788">
    <property type="entry name" value="X8_dom_prot"/>
</dbReference>
<evidence type="ECO:0000256" key="1">
    <source>
        <dbReference type="ARBA" id="ARBA00004609"/>
    </source>
</evidence>
<protein>
    <recommendedName>
        <fullName evidence="6">X8 domain-containing protein</fullName>
    </recommendedName>
</protein>
<dbReference type="SMART" id="SM00768">
    <property type="entry name" value="X8"/>
    <property type="match status" value="1"/>
</dbReference>